<dbReference type="Proteomes" id="UP000194003">
    <property type="component" value="Unassembled WGS sequence"/>
</dbReference>
<evidence type="ECO:0000256" key="1">
    <source>
        <dbReference type="ARBA" id="ARBA00010587"/>
    </source>
</evidence>
<accession>A0A1Y2K1G2</accession>
<sequence>MEILWQKRFETGHEAIDLQHHYFVDLIQRIHAELNDATSAEHQAHLVRELIKYADFHFTSEENLTRAAPHEAWLLHQERHAELLAESRYNAEKLKSGQMSADDFIDFLYFWFIGHTLHEDMQLIAALPKATA</sequence>
<dbReference type="NCBIfam" id="TIGR02481">
    <property type="entry name" value="hemeryth_dom"/>
    <property type="match status" value="1"/>
</dbReference>
<keyword evidence="2" id="KW-0479">Metal-binding</keyword>
<name>A0A1Y2K1G2_9PROT</name>
<reference evidence="4 5" key="1">
    <citation type="journal article" date="2016" name="BMC Genomics">
        <title>Combined genomic and structural analyses of a cultured magnetotactic bacterium reveals its niche adaptation to a dynamic environment.</title>
        <authorList>
            <person name="Araujo A.C."/>
            <person name="Morillo V."/>
            <person name="Cypriano J."/>
            <person name="Teixeira L.C."/>
            <person name="Leao P."/>
            <person name="Lyra S."/>
            <person name="Almeida L.G."/>
            <person name="Bazylinski D.A."/>
            <person name="Vasconcellos A.T."/>
            <person name="Abreu F."/>
            <person name="Lins U."/>
        </authorList>
    </citation>
    <scope>NUCLEOTIDE SEQUENCE [LARGE SCALE GENOMIC DNA]</scope>
    <source>
        <strain evidence="4 5">IT-1</strain>
    </source>
</reference>
<keyword evidence="3" id="KW-0408">Iron</keyword>
<dbReference type="GO" id="GO:0046872">
    <property type="term" value="F:metal ion binding"/>
    <property type="evidence" value="ECO:0007669"/>
    <property type="project" value="UniProtKB-KW"/>
</dbReference>
<dbReference type="SUPFAM" id="SSF47188">
    <property type="entry name" value="Hemerythrin-like"/>
    <property type="match status" value="1"/>
</dbReference>
<organism evidence="4 5">
    <name type="scientific">Magnetofaba australis IT-1</name>
    <dbReference type="NCBI Taxonomy" id="1434232"/>
    <lineage>
        <taxon>Bacteria</taxon>
        <taxon>Pseudomonadati</taxon>
        <taxon>Pseudomonadota</taxon>
        <taxon>Magnetococcia</taxon>
        <taxon>Magnetococcales</taxon>
        <taxon>Magnetococcaceae</taxon>
        <taxon>Magnetofaba</taxon>
    </lineage>
</organism>
<gene>
    <name evidence="4" type="ORF">MAIT1_01504</name>
</gene>
<protein>
    <submittedName>
        <fullName evidence="4">Putative hemerythrin-like metal-binding protein</fullName>
    </submittedName>
</protein>
<evidence type="ECO:0000256" key="2">
    <source>
        <dbReference type="ARBA" id="ARBA00022723"/>
    </source>
</evidence>
<comment type="caution">
    <text evidence="4">The sequence shown here is derived from an EMBL/GenBank/DDBJ whole genome shotgun (WGS) entry which is preliminary data.</text>
</comment>
<dbReference type="RefSeq" id="WP_085443210.1">
    <property type="nucleotide sequence ID" value="NZ_LVJN01000020.1"/>
</dbReference>
<dbReference type="InterPro" id="IPR050669">
    <property type="entry name" value="Hemerythrin"/>
</dbReference>
<dbReference type="Gene3D" id="1.20.120.50">
    <property type="entry name" value="Hemerythrin-like"/>
    <property type="match status" value="1"/>
</dbReference>
<dbReference type="EMBL" id="LVJN01000020">
    <property type="protein sequence ID" value="OSM01517.1"/>
    <property type="molecule type" value="Genomic_DNA"/>
</dbReference>
<evidence type="ECO:0000313" key="5">
    <source>
        <dbReference type="Proteomes" id="UP000194003"/>
    </source>
</evidence>
<evidence type="ECO:0000313" key="4">
    <source>
        <dbReference type="EMBL" id="OSM01517.1"/>
    </source>
</evidence>
<proteinExistence type="inferred from homology"/>
<dbReference type="PANTHER" id="PTHR37164">
    <property type="entry name" value="BACTERIOHEMERYTHRIN"/>
    <property type="match status" value="1"/>
</dbReference>
<keyword evidence="5" id="KW-1185">Reference proteome</keyword>
<dbReference type="InterPro" id="IPR012827">
    <property type="entry name" value="Hemerythrin_metal-bd"/>
</dbReference>
<dbReference type="PANTHER" id="PTHR37164:SF1">
    <property type="entry name" value="BACTERIOHEMERYTHRIN"/>
    <property type="match status" value="1"/>
</dbReference>
<dbReference type="OrthoDB" id="9774644at2"/>
<dbReference type="InterPro" id="IPR035938">
    <property type="entry name" value="Hemerythrin-like_sf"/>
</dbReference>
<dbReference type="CDD" id="cd12107">
    <property type="entry name" value="Hemerythrin"/>
    <property type="match status" value="1"/>
</dbReference>
<comment type="similarity">
    <text evidence="1">Belongs to the hemerythrin family.</text>
</comment>
<evidence type="ECO:0000256" key="3">
    <source>
        <dbReference type="ARBA" id="ARBA00023004"/>
    </source>
</evidence>
<dbReference type="STRING" id="1434232.MAIT1_01504"/>
<dbReference type="AlphaFoldDB" id="A0A1Y2K1G2"/>